<evidence type="ECO:0000256" key="6">
    <source>
        <dbReference type="ARBA" id="ARBA00023242"/>
    </source>
</evidence>
<keyword evidence="5" id="KW-0234">DNA repair</keyword>
<dbReference type="InterPro" id="IPR036420">
    <property type="entry name" value="BRCT_dom_sf"/>
</dbReference>
<reference evidence="10 11" key="1">
    <citation type="journal article" date="2016" name="PLoS ONE">
        <title>Sequence Assembly of Yarrowia lipolytica Strain W29/CLIB89 Shows Transposable Element Diversity.</title>
        <authorList>
            <person name="Magnan C."/>
            <person name="Yu J."/>
            <person name="Chang I."/>
            <person name="Jahn E."/>
            <person name="Kanomata Y."/>
            <person name="Wu J."/>
            <person name="Zeller M."/>
            <person name="Oakes M."/>
            <person name="Baldi P."/>
            <person name="Sandmeyer S."/>
        </authorList>
    </citation>
    <scope>NUCLEOTIDE SEQUENCE [LARGE SCALE GENOMIC DNA]</scope>
    <source>
        <strain evidence="11">CLIB89(W29)</strain>
    </source>
</reference>
<feature type="compositionally biased region" description="Acidic residues" evidence="8">
    <location>
        <begin position="612"/>
        <end position="625"/>
    </location>
</feature>
<keyword evidence="3" id="KW-0158">Chromosome</keyword>
<dbReference type="InterPro" id="IPR000253">
    <property type="entry name" value="FHA_dom"/>
</dbReference>
<organism evidence="10 11">
    <name type="scientific">Yarrowia lipolytica</name>
    <name type="common">Candida lipolytica</name>
    <dbReference type="NCBI Taxonomy" id="4952"/>
    <lineage>
        <taxon>Eukaryota</taxon>
        <taxon>Fungi</taxon>
        <taxon>Dikarya</taxon>
        <taxon>Ascomycota</taxon>
        <taxon>Saccharomycotina</taxon>
        <taxon>Dipodascomycetes</taxon>
        <taxon>Dipodascales</taxon>
        <taxon>Dipodascales incertae sedis</taxon>
        <taxon>Yarrowia</taxon>
    </lineage>
</organism>
<feature type="region of interest" description="Disordered" evidence="8">
    <location>
        <begin position="325"/>
        <end position="351"/>
    </location>
</feature>
<sequence>MWVWSHGEATYHLFPSEFIIGRDKSHVLNMDGKSISRNHVQLIIDKDDSKCEIVSIKKPRIDTGVYVNGLQLKSEERFSIHRSTTYRVQVGRKEDSYFTLKWRPLSFSYHEDEEETLLNEIIKGSDIRMQRYFSEDTTHYVKGKKNSSKLLLAMIKGVYVVGQQFLNELLNRKNEGLAVIWPDESDYVPEPELAIDTSRIQLWAGMTFAFSDRQQLEMLGPVITEGDGKAICLYLEDDTSTTRTIVDDLQRHAGKKVVVRSHEKKYQQIIMDAMGELANKDIIVIDAADLLPAVKECNPSILWHKAQSLSKNIPRPKVERLDTVLMPPEEPENKKPSKPASRPAVNRVKRAPPKQMDLLNFFVKEETDSPPQPEITSSQDKQSQPPSSKGSSQRRPLKQRARVEPIDNLLLFQQPLKRQKVDNNAETEGKETADSAEELVIDDADIVMDNIDLHEESLISEAAPQNTHKPVDFSSAVQNIKSEHAKEEEANLDTESLAQLSIEVKEGSIAVRRPPPLQATRMMSVVNAARYDGRRNFKKFKKQLPGYAENTTHGSFSRFDRRFVALVPDKPAQSDQTSIDDMLHAGENLTDRRIRILRERGEPQKKYRALDDDGEDGAEEADDDDLFLKDSEPEEESEVQTSHAAITIDDDSEDETAFKFSK</sequence>
<protein>
    <recommendedName>
        <fullName evidence="9">FHA domain-containing protein</fullName>
    </recommendedName>
</protein>
<dbReference type="GeneID" id="2912106"/>
<dbReference type="SUPFAM" id="SSF52113">
    <property type="entry name" value="BRCT domain"/>
    <property type="match status" value="1"/>
</dbReference>
<dbReference type="Pfam" id="PF16508">
    <property type="entry name" value="NIBRIN_BRCT_II"/>
    <property type="match status" value="1"/>
</dbReference>
<evidence type="ECO:0000259" key="9">
    <source>
        <dbReference type="PROSITE" id="PS50006"/>
    </source>
</evidence>
<dbReference type="Proteomes" id="UP000182444">
    <property type="component" value="Chromosome 1E"/>
</dbReference>
<evidence type="ECO:0000256" key="2">
    <source>
        <dbReference type="ARBA" id="ARBA00004286"/>
    </source>
</evidence>
<evidence type="ECO:0000256" key="3">
    <source>
        <dbReference type="ARBA" id="ARBA00022454"/>
    </source>
</evidence>
<gene>
    <name evidence="10" type="ORF">YALI1_E03150g</name>
</gene>
<evidence type="ECO:0000313" key="10">
    <source>
        <dbReference type="EMBL" id="AOW04856.1"/>
    </source>
</evidence>
<feature type="region of interest" description="Disordered" evidence="8">
    <location>
        <begin position="366"/>
        <end position="408"/>
    </location>
</feature>
<dbReference type="EMBL" id="CP017557">
    <property type="protein sequence ID" value="AOW04856.1"/>
    <property type="molecule type" value="Genomic_DNA"/>
</dbReference>
<comment type="subcellular location">
    <subcellularLocation>
        <location evidence="2">Chromosome</location>
    </subcellularLocation>
    <subcellularLocation>
        <location evidence="1">Nucleus</location>
    </subcellularLocation>
</comment>
<dbReference type="Gene3D" id="3.40.50.10980">
    <property type="entry name" value="Nibrin, BRCT2 domain"/>
    <property type="match status" value="1"/>
</dbReference>
<dbReference type="GO" id="GO:0000724">
    <property type="term" value="P:double-strand break repair via homologous recombination"/>
    <property type="evidence" value="ECO:0007669"/>
    <property type="project" value="TreeGrafter"/>
</dbReference>
<dbReference type="Gene3D" id="2.60.200.20">
    <property type="match status" value="1"/>
</dbReference>
<dbReference type="VEuPathDB" id="FungiDB:YALI0_E02508g"/>
<dbReference type="InterPro" id="IPR043014">
    <property type="entry name" value="Nibrin_BRCT2_sf"/>
</dbReference>
<dbReference type="PANTHER" id="PTHR12162">
    <property type="entry name" value="NIBRIN-RELATED"/>
    <property type="match status" value="1"/>
</dbReference>
<keyword evidence="4" id="KW-0227">DNA damage</keyword>
<proteinExistence type="inferred from homology"/>
<dbReference type="GO" id="GO:0030870">
    <property type="term" value="C:Mre11 complex"/>
    <property type="evidence" value="ECO:0007669"/>
    <property type="project" value="InterPro"/>
</dbReference>
<dbReference type="InterPro" id="IPR040227">
    <property type="entry name" value="Nibrin-rel"/>
</dbReference>
<feature type="region of interest" description="Disordered" evidence="8">
    <location>
        <begin position="603"/>
        <end position="662"/>
    </location>
</feature>
<keyword evidence="6" id="KW-0539">Nucleus</keyword>
<dbReference type="Gene3D" id="3.40.50.10190">
    <property type="entry name" value="BRCT domain"/>
    <property type="match status" value="1"/>
</dbReference>
<dbReference type="VEuPathDB" id="FungiDB:YALI1_E03150g"/>
<dbReference type="Pfam" id="PF00498">
    <property type="entry name" value="FHA"/>
    <property type="match status" value="1"/>
</dbReference>
<comment type="similarity">
    <text evidence="7">Belongs to the Nibrin family.</text>
</comment>
<dbReference type="RefSeq" id="XP_503461.3">
    <property type="nucleotide sequence ID" value="XM_503461.3"/>
</dbReference>
<dbReference type="GO" id="GO:0007095">
    <property type="term" value="P:mitotic G2 DNA damage checkpoint signaling"/>
    <property type="evidence" value="ECO:0007669"/>
    <property type="project" value="InterPro"/>
</dbReference>
<evidence type="ECO:0000256" key="5">
    <source>
        <dbReference type="ARBA" id="ARBA00023204"/>
    </source>
</evidence>
<feature type="domain" description="FHA" evidence="9">
    <location>
        <begin position="18"/>
        <end position="72"/>
    </location>
</feature>
<evidence type="ECO:0000313" key="11">
    <source>
        <dbReference type="Proteomes" id="UP000182444"/>
    </source>
</evidence>
<dbReference type="OMA" id="KAHAICH"/>
<dbReference type="InterPro" id="IPR008984">
    <property type="entry name" value="SMAD_FHA_dom_sf"/>
</dbReference>
<dbReference type="InterPro" id="IPR032429">
    <property type="entry name" value="Nibrin_BRCT2"/>
</dbReference>
<evidence type="ECO:0000256" key="4">
    <source>
        <dbReference type="ARBA" id="ARBA00022763"/>
    </source>
</evidence>
<dbReference type="SUPFAM" id="SSF49879">
    <property type="entry name" value="SMAD/FHA domain"/>
    <property type="match status" value="1"/>
</dbReference>
<dbReference type="eggNOG" id="ENOG502QQ7Y">
    <property type="taxonomic scope" value="Eukaryota"/>
</dbReference>
<feature type="compositionally biased region" description="Low complexity" evidence="8">
    <location>
        <begin position="377"/>
        <end position="393"/>
    </location>
</feature>
<dbReference type="GO" id="GO:0005694">
    <property type="term" value="C:chromosome"/>
    <property type="evidence" value="ECO:0007669"/>
    <property type="project" value="UniProtKB-SubCell"/>
</dbReference>
<evidence type="ECO:0000256" key="8">
    <source>
        <dbReference type="SAM" id="MobiDB-lite"/>
    </source>
</evidence>
<accession>A0A1D8NGU3</accession>
<name>A0A1D8NGU3_YARLL</name>
<dbReference type="KEGG" id="yli:2912106"/>
<evidence type="ECO:0000256" key="1">
    <source>
        <dbReference type="ARBA" id="ARBA00004123"/>
    </source>
</evidence>
<dbReference type="GO" id="GO:0003684">
    <property type="term" value="F:damaged DNA binding"/>
    <property type="evidence" value="ECO:0007669"/>
    <property type="project" value="TreeGrafter"/>
</dbReference>
<evidence type="ECO:0000256" key="7">
    <source>
        <dbReference type="ARBA" id="ARBA00044757"/>
    </source>
</evidence>
<dbReference type="PANTHER" id="PTHR12162:SF0">
    <property type="entry name" value="NIBRIN"/>
    <property type="match status" value="1"/>
</dbReference>
<dbReference type="AlphaFoldDB" id="A0A1D8NGU3"/>
<dbReference type="PROSITE" id="PS50006">
    <property type="entry name" value="FHA_DOMAIN"/>
    <property type="match status" value="1"/>
</dbReference>